<keyword evidence="2" id="KW-1185">Reference proteome</keyword>
<gene>
    <name evidence="1" type="ORF">Asru_0063_04</name>
</gene>
<comment type="caution">
    <text evidence="1">The sequence shown here is derived from an EMBL/GenBank/DDBJ whole genome shotgun (WGS) entry which is preliminary data.</text>
</comment>
<sequence length="223" mass="25518">MSEHDAAPLSYAALKTKQKLLRDGFPASLGLRTHRALSWLCRAERETDDDDVRFILLWIGFNAAYAADLRATQAGERSAFADYFRTLIGLDAEGRIHALLWNRFPLEISLLLENKYVFAPFWSHHNGADGYADWERRLVDSQAVSRRALESHDTCKVLSIVFDRLYVLRNQIMHGGATWNSRVNRNQVHDGADVLGWLLPVFIDIMLDHGDHDWGPPYYPNLP</sequence>
<evidence type="ECO:0000313" key="1">
    <source>
        <dbReference type="EMBL" id="GAN76147.1"/>
    </source>
</evidence>
<dbReference type="RefSeq" id="WP_048859933.1">
    <property type="nucleotide sequence ID" value="NZ_BANB01000063.1"/>
</dbReference>
<dbReference type="Proteomes" id="UP000032680">
    <property type="component" value="Unassembled WGS sequence"/>
</dbReference>
<accession>A0A0D6P3C1</accession>
<proteinExistence type="predicted"/>
<dbReference type="OrthoDB" id="1425096at2"/>
<evidence type="ECO:0000313" key="2">
    <source>
        <dbReference type="Proteomes" id="UP000032680"/>
    </source>
</evidence>
<name>A0A0D6P3C1_9PROT</name>
<protein>
    <submittedName>
        <fullName evidence="1">Uncharacterized protein</fullName>
    </submittedName>
</protein>
<organism evidence="1 2">
    <name type="scientific">Acidisphaera rubrifaciens HS-AP3</name>
    <dbReference type="NCBI Taxonomy" id="1231350"/>
    <lineage>
        <taxon>Bacteria</taxon>
        <taxon>Pseudomonadati</taxon>
        <taxon>Pseudomonadota</taxon>
        <taxon>Alphaproteobacteria</taxon>
        <taxon>Acetobacterales</taxon>
        <taxon>Acetobacteraceae</taxon>
        <taxon>Acidisphaera</taxon>
    </lineage>
</organism>
<dbReference type="AlphaFoldDB" id="A0A0D6P3C1"/>
<dbReference type="EMBL" id="BANB01000063">
    <property type="protein sequence ID" value="GAN76147.1"/>
    <property type="molecule type" value="Genomic_DNA"/>
</dbReference>
<reference evidence="1 2" key="1">
    <citation type="submission" date="2012-11" db="EMBL/GenBank/DDBJ databases">
        <title>Whole genome sequence of Acidisphaera rubrifaciens HS-AP3.</title>
        <authorList>
            <person name="Azuma Y."/>
            <person name="Higashiura N."/>
            <person name="Hirakawa H."/>
            <person name="Matsushita K."/>
        </authorList>
    </citation>
    <scope>NUCLEOTIDE SEQUENCE [LARGE SCALE GENOMIC DNA]</scope>
    <source>
        <strain evidence="1 2">HS-AP3</strain>
    </source>
</reference>